<dbReference type="InterPro" id="IPR011006">
    <property type="entry name" value="CheY-like_superfamily"/>
</dbReference>
<keyword evidence="4" id="KW-1185">Reference proteome</keyword>
<accession>A0A841IVQ3</accession>
<feature type="domain" description="Response regulatory" evidence="2">
    <location>
        <begin position="9"/>
        <end position="119"/>
    </location>
</feature>
<dbReference type="InterPro" id="IPR001789">
    <property type="entry name" value="Sig_transdc_resp-reg_receiver"/>
</dbReference>
<evidence type="ECO:0000313" key="4">
    <source>
        <dbReference type="Proteomes" id="UP000552700"/>
    </source>
</evidence>
<dbReference type="GO" id="GO:0000160">
    <property type="term" value="P:phosphorelay signal transduction system"/>
    <property type="evidence" value="ECO:0007669"/>
    <property type="project" value="InterPro"/>
</dbReference>
<dbReference type="SMART" id="SM00448">
    <property type="entry name" value="REC"/>
    <property type="match status" value="1"/>
</dbReference>
<organism evidence="3 4">
    <name type="scientific">Sphingobium subterraneum</name>
    <dbReference type="NCBI Taxonomy" id="627688"/>
    <lineage>
        <taxon>Bacteria</taxon>
        <taxon>Pseudomonadati</taxon>
        <taxon>Pseudomonadota</taxon>
        <taxon>Alphaproteobacteria</taxon>
        <taxon>Sphingomonadales</taxon>
        <taxon>Sphingomonadaceae</taxon>
        <taxon>Sphingobium</taxon>
    </lineage>
</organism>
<dbReference type="AlphaFoldDB" id="A0A841IVQ3"/>
<evidence type="ECO:0000313" key="3">
    <source>
        <dbReference type="EMBL" id="MBB6122424.1"/>
    </source>
</evidence>
<evidence type="ECO:0000256" key="1">
    <source>
        <dbReference type="PROSITE-ProRule" id="PRU00169"/>
    </source>
</evidence>
<dbReference type="SUPFAM" id="SSF52172">
    <property type="entry name" value="CheY-like"/>
    <property type="match status" value="1"/>
</dbReference>
<name>A0A841IVQ3_9SPHN</name>
<dbReference type="GO" id="GO:0003677">
    <property type="term" value="F:DNA binding"/>
    <property type="evidence" value="ECO:0007669"/>
    <property type="project" value="UniProtKB-KW"/>
</dbReference>
<sequence>MNAPTKARTIMIVEDEAMIALMLEDFVESLGHHLHGVAATVEEGCALAKEGDFDLAILDCNLAGEQVWPVVDVLVERSIPYILSSGGSLTEIPPEYAGGPMLEKPYTINTIAELLATVD</sequence>
<protein>
    <submittedName>
        <fullName evidence="3">DNA-binding response OmpR family regulator</fullName>
    </submittedName>
</protein>
<reference evidence="3 4" key="1">
    <citation type="submission" date="2020-08" db="EMBL/GenBank/DDBJ databases">
        <title>Genomic Encyclopedia of Type Strains, Phase IV (KMG-IV): sequencing the most valuable type-strain genomes for metagenomic binning, comparative biology and taxonomic classification.</title>
        <authorList>
            <person name="Goeker M."/>
        </authorList>
    </citation>
    <scope>NUCLEOTIDE SEQUENCE [LARGE SCALE GENOMIC DNA]</scope>
    <source>
        <strain evidence="3 4">DSM 102255</strain>
    </source>
</reference>
<proteinExistence type="predicted"/>
<dbReference type="EMBL" id="JACIJP010000001">
    <property type="protein sequence ID" value="MBB6122424.1"/>
    <property type="molecule type" value="Genomic_DNA"/>
</dbReference>
<keyword evidence="1" id="KW-0597">Phosphoprotein</keyword>
<gene>
    <name evidence="3" type="ORF">FHS92_000131</name>
</gene>
<dbReference type="PROSITE" id="PS50110">
    <property type="entry name" value="RESPONSE_REGULATORY"/>
    <property type="match status" value="1"/>
</dbReference>
<evidence type="ECO:0000259" key="2">
    <source>
        <dbReference type="PROSITE" id="PS50110"/>
    </source>
</evidence>
<comment type="caution">
    <text evidence="3">The sequence shown here is derived from an EMBL/GenBank/DDBJ whole genome shotgun (WGS) entry which is preliminary data.</text>
</comment>
<feature type="modified residue" description="4-aspartylphosphate" evidence="1">
    <location>
        <position position="59"/>
    </location>
</feature>
<keyword evidence="3" id="KW-0238">DNA-binding</keyword>
<dbReference type="Proteomes" id="UP000552700">
    <property type="component" value="Unassembled WGS sequence"/>
</dbReference>
<dbReference type="Gene3D" id="3.40.50.2300">
    <property type="match status" value="1"/>
</dbReference>
<dbReference type="RefSeq" id="WP_184076551.1">
    <property type="nucleotide sequence ID" value="NZ_JACIJP010000001.1"/>
</dbReference>